<evidence type="ECO:0000313" key="2">
    <source>
        <dbReference type="EMBL" id="PSC72442.1"/>
    </source>
</evidence>
<evidence type="ECO:0000256" key="1">
    <source>
        <dbReference type="SAM" id="MobiDB-lite"/>
    </source>
</evidence>
<feature type="region of interest" description="Disordered" evidence="1">
    <location>
        <begin position="154"/>
        <end position="186"/>
    </location>
</feature>
<keyword evidence="3" id="KW-1185">Reference proteome</keyword>
<organism evidence="2 3">
    <name type="scientific">Micractinium conductrix</name>
    <dbReference type="NCBI Taxonomy" id="554055"/>
    <lineage>
        <taxon>Eukaryota</taxon>
        <taxon>Viridiplantae</taxon>
        <taxon>Chlorophyta</taxon>
        <taxon>core chlorophytes</taxon>
        <taxon>Trebouxiophyceae</taxon>
        <taxon>Chlorellales</taxon>
        <taxon>Chlorellaceae</taxon>
        <taxon>Chlorella clade</taxon>
        <taxon>Micractinium</taxon>
    </lineage>
</organism>
<gene>
    <name evidence="2" type="ORF">C2E20_4216</name>
</gene>
<feature type="compositionally biased region" description="Basic residues" evidence="1">
    <location>
        <begin position="363"/>
        <end position="372"/>
    </location>
</feature>
<accession>A0A2P6VEC7</accession>
<dbReference type="InterPro" id="IPR040115">
    <property type="entry name" value="Lnp"/>
</dbReference>
<reference evidence="2 3" key="1">
    <citation type="journal article" date="2018" name="Plant J.">
        <title>Genome sequences of Chlorella sorokiniana UTEX 1602 and Micractinium conductrix SAG 241.80: implications to maltose excretion by a green alga.</title>
        <authorList>
            <person name="Arriola M.B."/>
            <person name="Velmurugan N."/>
            <person name="Zhang Y."/>
            <person name="Plunkett M.H."/>
            <person name="Hondzo H."/>
            <person name="Barney B.M."/>
        </authorList>
    </citation>
    <scope>NUCLEOTIDE SEQUENCE [LARGE SCALE GENOMIC DNA]</scope>
    <source>
        <strain evidence="2 3">SAG 241.80</strain>
    </source>
</reference>
<comment type="caution">
    <text evidence="2">The sequence shown here is derived from an EMBL/GenBank/DDBJ whole genome shotgun (WGS) entry which is preliminary data.</text>
</comment>
<dbReference type="Proteomes" id="UP000239649">
    <property type="component" value="Unassembled WGS sequence"/>
</dbReference>
<dbReference type="OrthoDB" id="515450at2759"/>
<sequence>MSALWQLLRGWFARVGSDPYYASYERSLGNIKAELDRLQASRAARARAWAAVRSRFWGGFASAYVALLALAAYVNRQPAGSYTSRQHAARVAPVFVAPVAAWLAHRALAWLQALLDRRGAARARQLEAKLRKQVAELKDSTRYDRTLLLLQKFDPDYAPPKPPRTPSARGMAGVGPGGRQQAGAGAAAAGLPGRAAGAAVNAAGSALQGAGARMLPALGQLYSRAAGTLIADDPVMLGLLREAQQQSDVLRQRLYEAEYRAVALLQANIALKQQLGLPSEEEQAALAAWMGVGSGGAGSDGDAVEGGALPASEAQGDAAETAAPASPPDTAAEAGQGAERAAGSDDDAAATPGAAAGGSASRGSRRKRGSHS</sequence>
<dbReference type="GO" id="GO:0071782">
    <property type="term" value="C:endoplasmic reticulum tubular network"/>
    <property type="evidence" value="ECO:0007669"/>
    <property type="project" value="TreeGrafter"/>
</dbReference>
<feature type="region of interest" description="Disordered" evidence="1">
    <location>
        <begin position="296"/>
        <end position="372"/>
    </location>
</feature>
<feature type="compositionally biased region" description="Low complexity" evidence="1">
    <location>
        <begin position="317"/>
        <end position="341"/>
    </location>
</feature>
<protein>
    <submittedName>
        <fullName evidence="2">Uncharacterized protein</fullName>
    </submittedName>
</protein>
<dbReference type="AlphaFoldDB" id="A0A2P6VEC7"/>
<name>A0A2P6VEC7_9CHLO</name>
<dbReference type="PANTHER" id="PTHR22166">
    <property type="entry name" value="ENDOPLASMIC RETICULUM JUNCTION FORMATION PROTEIN LUNAPARK"/>
    <property type="match status" value="1"/>
</dbReference>
<dbReference type="GO" id="GO:0071786">
    <property type="term" value="P:endoplasmic reticulum tubular network organization"/>
    <property type="evidence" value="ECO:0007669"/>
    <property type="project" value="InterPro"/>
</dbReference>
<feature type="compositionally biased region" description="Low complexity" evidence="1">
    <location>
        <begin position="349"/>
        <end position="362"/>
    </location>
</feature>
<proteinExistence type="predicted"/>
<evidence type="ECO:0000313" key="3">
    <source>
        <dbReference type="Proteomes" id="UP000239649"/>
    </source>
</evidence>
<dbReference type="PANTHER" id="PTHR22166:SF12">
    <property type="entry name" value="ENDOPLASMIC RETICULUM JUNCTION FORMATION PROTEIN LUNAPARK"/>
    <property type="match status" value="1"/>
</dbReference>
<dbReference type="EMBL" id="LHPF02000010">
    <property type="protein sequence ID" value="PSC72442.1"/>
    <property type="molecule type" value="Genomic_DNA"/>
</dbReference>